<feature type="region of interest" description="Disordered" evidence="1">
    <location>
        <begin position="86"/>
        <end position="110"/>
    </location>
</feature>
<name>A0A939P6X8_9ACTN</name>
<evidence type="ECO:0000313" key="3">
    <source>
        <dbReference type="Proteomes" id="UP000669179"/>
    </source>
</evidence>
<evidence type="ECO:0000256" key="1">
    <source>
        <dbReference type="SAM" id="MobiDB-lite"/>
    </source>
</evidence>
<dbReference type="AlphaFoldDB" id="A0A939P6X8"/>
<reference evidence="2" key="1">
    <citation type="submission" date="2021-03" db="EMBL/GenBank/DDBJ databases">
        <authorList>
            <person name="Kanchanasin P."/>
            <person name="Saeng-In P."/>
            <person name="Phongsopitanun W."/>
            <person name="Yuki M."/>
            <person name="Kudo T."/>
            <person name="Ohkuma M."/>
            <person name="Tanasupawat S."/>
        </authorList>
    </citation>
    <scope>NUCLEOTIDE SEQUENCE</scope>
    <source>
        <strain evidence="2">GKU 128</strain>
    </source>
</reference>
<comment type="caution">
    <text evidence="2">The sequence shown here is derived from an EMBL/GenBank/DDBJ whole genome shotgun (WGS) entry which is preliminary data.</text>
</comment>
<protein>
    <submittedName>
        <fullName evidence="2">Uncharacterized protein</fullName>
    </submittedName>
</protein>
<organism evidence="2 3">
    <name type="scientific">Actinomadura barringtoniae</name>
    <dbReference type="NCBI Taxonomy" id="1427535"/>
    <lineage>
        <taxon>Bacteria</taxon>
        <taxon>Bacillati</taxon>
        <taxon>Actinomycetota</taxon>
        <taxon>Actinomycetes</taxon>
        <taxon>Streptosporangiales</taxon>
        <taxon>Thermomonosporaceae</taxon>
        <taxon>Actinomadura</taxon>
    </lineage>
</organism>
<feature type="compositionally biased region" description="Gly residues" evidence="1">
    <location>
        <begin position="98"/>
        <end position="110"/>
    </location>
</feature>
<sequence length="110" mass="11608">MVGALSLTLVACGSKSTTAWCVDRWAPSVGQTKGGYKVVPDSLCNTSEIDRGTSGYGRYFWYYGGKRHYSGGSSYISGGRTYRPSNVSKVKSSTGHTLRGGFGGHGHSGS</sequence>
<gene>
    <name evidence="2" type="ORF">J4573_05900</name>
</gene>
<dbReference type="EMBL" id="JAGEOJ010000002">
    <property type="protein sequence ID" value="MBO2446615.1"/>
    <property type="molecule type" value="Genomic_DNA"/>
</dbReference>
<evidence type="ECO:0000313" key="2">
    <source>
        <dbReference type="EMBL" id="MBO2446615.1"/>
    </source>
</evidence>
<proteinExistence type="predicted"/>
<accession>A0A939P6X8</accession>
<dbReference type="Proteomes" id="UP000669179">
    <property type="component" value="Unassembled WGS sequence"/>
</dbReference>
<keyword evidence="3" id="KW-1185">Reference proteome</keyword>